<protein>
    <submittedName>
        <fullName evidence="1">Uncharacterized protein</fullName>
    </submittedName>
</protein>
<proteinExistence type="predicted"/>
<feature type="non-terminal residue" evidence="1">
    <location>
        <position position="1"/>
    </location>
</feature>
<sequence length="35" mass="3785">LSIWHDPCNSFGCAGPSGPAIQVKQKDLWARETDG</sequence>
<dbReference type="AlphaFoldDB" id="X0XHW8"/>
<dbReference type="EMBL" id="BARS01053754">
    <property type="protein sequence ID" value="GAG42740.1"/>
    <property type="molecule type" value="Genomic_DNA"/>
</dbReference>
<accession>X0XHW8</accession>
<reference evidence="1" key="1">
    <citation type="journal article" date="2014" name="Front. Microbiol.">
        <title>High frequency of phylogenetically diverse reductive dehalogenase-homologous genes in deep subseafloor sedimentary metagenomes.</title>
        <authorList>
            <person name="Kawai M."/>
            <person name="Futagami T."/>
            <person name="Toyoda A."/>
            <person name="Takaki Y."/>
            <person name="Nishi S."/>
            <person name="Hori S."/>
            <person name="Arai W."/>
            <person name="Tsubouchi T."/>
            <person name="Morono Y."/>
            <person name="Uchiyama I."/>
            <person name="Ito T."/>
            <person name="Fujiyama A."/>
            <person name="Inagaki F."/>
            <person name="Takami H."/>
        </authorList>
    </citation>
    <scope>NUCLEOTIDE SEQUENCE</scope>
    <source>
        <strain evidence="1">Expedition CK06-06</strain>
    </source>
</reference>
<comment type="caution">
    <text evidence="1">The sequence shown here is derived from an EMBL/GenBank/DDBJ whole genome shotgun (WGS) entry which is preliminary data.</text>
</comment>
<name>X0XHW8_9ZZZZ</name>
<gene>
    <name evidence="1" type="ORF">S01H1_79698</name>
</gene>
<organism evidence="1">
    <name type="scientific">marine sediment metagenome</name>
    <dbReference type="NCBI Taxonomy" id="412755"/>
    <lineage>
        <taxon>unclassified sequences</taxon>
        <taxon>metagenomes</taxon>
        <taxon>ecological metagenomes</taxon>
    </lineage>
</organism>
<evidence type="ECO:0000313" key="1">
    <source>
        <dbReference type="EMBL" id="GAG42740.1"/>
    </source>
</evidence>